<evidence type="ECO:0000313" key="5">
    <source>
        <dbReference type="EMBL" id="NLR68622.1"/>
    </source>
</evidence>
<protein>
    <submittedName>
        <fullName evidence="5">UpxY family transcription antiterminator</fullName>
    </submittedName>
</protein>
<dbReference type="PANTHER" id="PTHR30265">
    <property type="entry name" value="RHO-INTERACTING TRANSCRIPTION TERMINATION FACTOR NUSG"/>
    <property type="match status" value="1"/>
</dbReference>
<evidence type="ECO:0000313" key="6">
    <source>
        <dbReference type="Proteomes" id="UP000570474"/>
    </source>
</evidence>
<evidence type="ECO:0000256" key="2">
    <source>
        <dbReference type="ARBA" id="ARBA00023015"/>
    </source>
</evidence>
<dbReference type="Gene3D" id="3.30.70.940">
    <property type="entry name" value="NusG, N-terminal domain"/>
    <property type="match status" value="1"/>
</dbReference>
<evidence type="ECO:0000256" key="3">
    <source>
        <dbReference type="ARBA" id="ARBA00023163"/>
    </source>
</evidence>
<dbReference type="Pfam" id="PF02357">
    <property type="entry name" value="NusG"/>
    <property type="match status" value="1"/>
</dbReference>
<organism evidence="5 6">
    <name type="scientific">Chitinophaga varians</name>
    <dbReference type="NCBI Taxonomy" id="2202339"/>
    <lineage>
        <taxon>Bacteria</taxon>
        <taxon>Pseudomonadati</taxon>
        <taxon>Bacteroidota</taxon>
        <taxon>Chitinophagia</taxon>
        <taxon>Chitinophagales</taxon>
        <taxon>Chitinophagaceae</taxon>
        <taxon>Chitinophaga</taxon>
    </lineage>
</organism>
<keyword evidence="2" id="KW-0805">Transcription regulation</keyword>
<gene>
    <name evidence="5" type="ORF">HGH92_30245</name>
</gene>
<reference evidence="5 6" key="1">
    <citation type="submission" date="2020-04" db="EMBL/GenBank/DDBJ databases">
        <authorList>
            <person name="Yin C."/>
        </authorList>
    </citation>
    <scope>NUCLEOTIDE SEQUENCE [LARGE SCALE GENOMIC DNA]</scope>
    <source>
        <strain evidence="5 6">Ae27</strain>
    </source>
</reference>
<dbReference type="SUPFAM" id="SSF82679">
    <property type="entry name" value="N-utilization substance G protein NusG, N-terminal domain"/>
    <property type="match status" value="1"/>
</dbReference>
<dbReference type="CDD" id="cd09895">
    <property type="entry name" value="NGN_SP_UpxY"/>
    <property type="match status" value="1"/>
</dbReference>
<keyword evidence="6" id="KW-1185">Reference proteome</keyword>
<dbReference type="PANTHER" id="PTHR30265:SF4">
    <property type="entry name" value="KOW MOTIF FAMILY PROTEIN, EXPRESSED"/>
    <property type="match status" value="1"/>
</dbReference>
<name>A0A847RZS0_9BACT</name>
<dbReference type="InterPro" id="IPR006645">
    <property type="entry name" value="NGN-like_dom"/>
</dbReference>
<keyword evidence="3" id="KW-0804">Transcription</keyword>
<dbReference type="NCBIfam" id="NF033644">
    <property type="entry name" value="antiterm_UpxY"/>
    <property type="match status" value="1"/>
</dbReference>
<dbReference type="GO" id="GO:0031564">
    <property type="term" value="P:transcription antitermination"/>
    <property type="evidence" value="ECO:0007669"/>
    <property type="project" value="UniProtKB-KW"/>
</dbReference>
<dbReference type="InterPro" id="IPR036735">
    <property type="entry name" value="NGN_dom_sf"/>
</dbReference>
<evidence type="ECO:0000256" key="1">
    <source>
        <dbReference type="ARBA" id="ARBA00022814"/>
    </source>
</evidence>
<feature type="domain" description="NusG-like N-terminal" evidence="4">
    <location>
        <begin position="8"/>
        <end position="96"/>
    </location>
</feature>
<dbReference type="InterPro" id="IPR043425">
    <property type="entry name" value="NusG-like"/>
</dbReference>
<comment type="caution">
    <text evidence="5">The sequence shown here is derived from an EMBL/GenBank/DDBJ whole genome shotgun (WGS) entry which is preliminary data.</text>
</comment>
<dbReference type="Proteomes" id="UP000570474">
    <property type="component" value="Unassembled WGS sequence"/>
</dbReference>
<dbReference type="EMBL" id="JABAIA010000004">
    <property type="protein sequence ID" value="NLR68622.1"/>
    <property type="molecule type" value="Genomic_DNA"/>
</dbReference>
<dbReference type="RefSeq" id="WP_168874583.1">
    <property type="nucleotide sequence ID" value="NZ_JABAIA010000004.1"/>
</dbReference>
<keyword evidence="1" id="KW-0889">Transcription antitermination</keyword>
<dbReference type="GO" id="GO:0006354">
    <property type="term" value="P:DNA-templated transcription elongation"/>
    <property type="evidence" value="ECO:0007669"/>
    <property type="project" value="InterPro"/>
</dbReference>
<sequence length="179" mass="20051">MSTFIPGWYLIYTKPRQERKVVGSLAGLGIDHFLPTIKTVSQRSDRKKTIENPMFPSYVFVHPNTVNELFAGQDLDGAVSYVKFGKRKAILAPEVIDNVKIIAANAKNIEISYDHFSPGEKLIIQKGALAGLQCEMISYKNKNLALVRIELLQRNIIVDVEAGHLNAQLSVKDMTCKTY</sequence>
<evidence type="ECO:0000259" key="4">
    <source>
        <dbReference type="Pfam" id="PF02357"/>
    </source>
</evidence>
<accession>A0A847RZS0</accession>
<proteinExistence type="predicted"/>
<dbReference type="AlphaFoldDB" id="A0A847RZS0"/>